<comment type="similarity">
    <text evidence="4">Belongs to the BPG-independent phosphoglycerate mutase family. A-PGAM subfamily.</text>
</comment>
<evidence type="ECO:0000313" key="7">
    <source>
        <dbReference type="EMBL" id="KAG1573895.1"/>
    </source>
</evidence>
<evidence type="ECO:0000256" key="2">
    <source>
        <dbReference type="ARBA" id="ARBA00002315"/>
    </source>
</evidence>
<comment type="caution">
    <text evidence="7">The sequence shown here is derived from an EMBL/GenBank/DDBJ whole genome shotgun (WGS) entry which is preliminary data.</text>
</comment>
<dbReference type="Pfam" id="PF10143">
    <property type="entry name" value="PhosphMutase"/>
    <property type="match status" value="1"/>
</dbReference>
<comment type="pathway">
    <text evidence="3">Carbohydrate degradation.</text>
</comment>
<evidence type="ECO:0000313" key="8">
    <source>
        <dbReference type="Proteomes" id="UP000740926"/>
    </source>
</evidence>
<dbReference type="Pfam" id="PF01676">
    <property type="entry name" value="Metalloenzyme"/>
    <property type="match status" value="1"/>
</dbReference>
<evidence type="ECO:0000256" key="4">
    <source>
        <dbReference type="ARBA" id="ARBA00005524"/>
    </source>
</evidence>
<reference evidence="7 8" key="1">
    <citation type="journal article" date="2020" name="Microb. Genom.">
        <title>Genetic diversity of clinical and environmental Mucorales isolates obtained from an investigation of mucormycosis cases among solid organ transplant recipients.</title>
        <authorList>
            <person name="Nguyen M.H."/>
            <person name="Kaul D."/>
            <person name="Muto C."/>
            <person name="Cheng S.J."/>
            <person name="Richter R.A."/>
            <person name="Bruno V.M."/>
            <person name="Liu G."/>
            <person name="Beyhan S."/>
            <person name="Sundermann A.J."/>
            <person name="Mounaud S."/>
            <person name="Pasculle A.W."/>
            <person name="Nierman W.C."/>
            <person name="Driscoll E."/>
            <person name="Cumbie R."/>
            <person name="Clancy C.J."/>
            <person name="Dupont C.L."/>
        </authorList>
    </citation>
    <scope>NUCLEOTIDE SEQUENCE [LARGE SCALE GENOMIC DNA]</scope>
    <source>
        <strain evidence="7 8">GL24</strain>
    </source>
</reference>
<dbReference type="Proteomes" id="UP000740926">
    <property type="component" value="Unassembled WGS sequence"/>
</dbReference>
<dbReference type="Pfam" id="PF09768">
    <property type="entry name" value="Peptidase_M76"/>
    <property type="match status" value="1"/>
</dbReference>
<evidence type="ECO:0000256" key="3">
    <source>
        <dbReference type="ARBA" id="ARBA00004921"/>
    </source>
</evidence>
<dbReference type="PANTHER" id="PTHR31209">
    <property type="entry name" value="COFACTOR-INDEPENDENT PHOSPHOGLYCERATE MUTASE"/>
    <property type="match status" value="1"/>
</dbReference>
<dbReference type="GO" id="GO:0004222">
    <property type="term" value="F:metalloendopeptidase activity"/>
    <property type="evidence" value="ECO:0007669"/>
    <property type="project" value="InterPro"/>
</dbReference>
<dbReference type="InterPro" id="IPR017850">
    <property type="entry name" value="Alkaline_phosphatase_core_sf"/>
</dbReference>
<name>A0A9P6ZA86_9FUNG</name>
<gene>
    <name evidence="7" type="ORF">G6F50_002439</name>
</gene>
<keyword evidence="8" id="KW-1185">Reference proteome</keyword>
<dbReference type="InterPro" id="IPR004456">
    <property type="entry name" value="Pglycerate_mutase_ApgM"/>
</dbReference>
<dbReference type="InterPro" id="IPR019165">
    <property type="entry name" value="Peptidase_M76_ATP23"/>
</dbReference>
<protein>
    <recommendedName>
        <fullName evidence="6">Metalloenzyme domain-containing protein</fullName>
    </recommendedName>
</protein>
<evidence type="ECO:0000256" key="1">
    <source>
        <dbReference type="ARBA" id="ARBA00000370"/>
    </source>
</evidence>
<evidence type="ECO:0000259" key="6">
    <source>
        <dbReference type="Pfam" id="PF01676"/>
    </source>
</evidence>
<feature type="domain" description="Metalloenzyme" evidence="6">
    <location>
        <begin position="216"/>
        <end position="536"/>
    </location>
</feature>
<sequence>MTDLNKEDATALKDMKSFEKWRKSLQYITGLGMTEQEKNEFKKKLDNELEEYQCKTCEVWKENLIKNSPPVRFMIDELRKINKEVTKDDFACVPCDATRAGGFSPEGIILCQNRLPTKGMQETTMVHEMVHLYDNTKFKVDWTDLKHQACSEIRASSLSGDCKWTREVRRGFFTFTKQHQACVKRRAILSVEQNPNCHNLLMKFIRKVFDVAIPELDFKTPLQVARTPWMDKLAECGWNGLLDPVEPGLACGSDVAHMSILGYNPKKYYRGRGAFESMGAGLEMKPGDIAFKSNFAYLEKETGIVKLRKADSHFGNLGPVFCEAVNNIKLPSFPEHEIVVQYAIEHRCGVRVRGPRITDTITGTDPLKDNKPLIYCEPTVDNEDSRMTSKLVNELSDAFINILSEHPLNKDRIKQGKNPANSGIGMTLGMDLLKVPGATGDYSSDFNAKAQACIKNITSNEYDFGFCHLKAVDEAGHDKDVNKKIYYLERIDEMIGLVLQELNQRLDESYTVVVTGDHTTPALYGDHSCEPVPFCLPKEA</sequence>
<comment type="catalytic activity">
    <reaction evidence="1">
        <text>(2R)-2-phosphoglycerate = (2R)-3-phosphoglycerate</text>
        <dbReference type="Rhea" id="RHEA:15901"/>
        <dbReference type="ChEBI" id="CHEBI:58272"/>
        <dbReference type="ChEBI" id="CHEBI:58289"/>
        <dbReference type="EC" id="5.4.2.12"/>
    </reaction>
</comment>
<dbReference type="SUPFAM" id="SSF53649">
    <property type="entry name" value="Alkaline phosphatase-like"/>
    <property type="match status" value="1"/>
</dbReference>
<evidence type="ECO:0000256" key="5">
    <source>
        <dbReference type="ARBA" id="ARBA00023152"/>
    </source>
</evidence>
<dbReference type="InterPro" id="IPR006124">
    <property type="entry name" value="Metalloenzyme"/>
</dbReference>
<accession>A0A9P6ZA86</accession>
<comment type="function">
    <text evidence="2">Catalyzes the interconversion of 2-phosphoglycerate and 3-phosphoglycerate.</text>
</comment>
<dbReference type="Gene3D" id="3.40.720.10">
    <property type="entry name" value="Alkaline Phosphatase, subunit A"/>
    <property type="match status" value="2"/>
</dbReference>
<dbReference type="PANTHER" id="PTHR31209:SF0">
    <property type="entry name" value="METALLOENZYME DOMAIN-CONTAINING PROTEIN"/>
    <property type="match status" value="1"/>
</dbReference>
<keyword evidence="5" id="KW-0324">Glycolysis</keyword>
<dbReference type="CDD" id="cd16011">
    <property type="entry name" value="iPGM_like"/>
    <property type="match status" value="1"/>
</dbReference>
<proteinExistence type="inferred from homology"/>
<dbReference type="GO" id="GO:0046872">
    <property type="term" value="F:metal ion binding"/>
    <property type="evidence" value="ECO:0007669"/>
    <property type="project" value="InterPro"/>
</dbReference>
<dbReference type="GO" id="GO:0004619">
    <property type="term" value="F:phosphoglycerate mutase activity"/>
    <property type="evidence" value="ECO:0007669"/>
    <property type="project" value="UniProtKB-EC"/>
</dbReference>
<dbReference type="EMBL" id="JAANIU010000231">
    <property type="protein sequence ID" value="KAG1573895.1"/>
    <property type="molecule type" value="Genomic_DNA"/>
</dbReference>
<organism evidence="7 8">
    <name type="scientific">Rhizopus delemar</name>
    <dbReference type="NCBI Taxonomy" id="936053"/>
    <lineage>
        <taxon>Eukaryota</taxon>
        <taxon>Fungi</taxon>
        <taxon>Fungi incertae sedis</taxon>
        <taxon>Mucoromycota</taxon>
        <taxon>Mucoromycotina</taxon>
        <taxon>Mucoromycetes</taxon>
        <taxon>Mucorales</taxon>
        <taxon>Mucorineae</taxon>
        <taxon>Rhizopodaceae</taxon>
        <taxon>Rhizopus</taxon>
    </lineage>
</organism>
<dbReference type="GO" id="GO:0006096">
    <property type="term" value="P:glycolytic process"/>
    <property type="evidence" value="ECO:0007669"/>
    <property type="project" value="UniProtKB-KW"/>
</dbReference>
<dbReference type="AlphaFoldDB" id="A0A9P6ZA86"/>